<dbReference type="Proteomes" id="UP000800235">
    <property type="component" value="Unassembled WGS sequence"/>
</dbReference>
<name>A0A9P4NF00_9PEZI</name>
<organism evidence="2 3">
    <name type="scientific">Tothia fuscella</name>
    <dbReference type="NCBI Taxonomy" id="1048955"/>
    <lineage>
        <taxon>Eukaryota</taxon>
        <taxon>Fungi</taxon>
        <taxon>Dikarya</taxon>
        <taxon>Ascomycota</taxon>
        <taxon>Pezizomycotina</taxon>
        <taxon>Dothideomycetes</taxon>
        <taxon>Pleosporomycetidae</taxon>
        <taxon>Venturiales</taxon>
        <taxon>Cylindrosympodiaceae</taxon>
        <taxon>Tothia</taxon>
    </lineage>
</organism>
<dbReference type="InterPro" id="IPR012942">
    <property type="entry name" value="SRR1-like"/>
</dbReference>
<keyword evidence="3" id="KW-1185">Reference proteome</keyword>
<feature type="domain" description="SRR1-like" evidence="1">
    <location>
        <begin position="51"/>
        <end position="141"/>
    </location>
</feature>
<dbReference type="AlphaFoldDB" id="A0A9P4NF00"/>
<reference evidence="2" key="1">
    <citation type="journal article" date="2020" name="Stud. Mycol.">
        <title>101 Dothideomycetes genomes: a test case for predicting lifestyles and emergence of pathogens.</title>
        <authorList>
            <person name="Haridas S."/>
            <person name="Albert R."/>
            <person name="Binder M."/>
            <person name="Bloem J."/>
            <person name="Labutti K."/>
            <person name="Salamov A."/>
            <person name="Andreopoulos B."/>
            <person name="Baker S."/>
            <person name="Barry K."/>
            <person name="Bills G."/>
            <person name="Bluhm B."/>
            <person name="Cannon C."/>
            <person name="Castanera R."/>
            <person name="Culley D."/>
            <person name="Daum C."/>
            <person name="Ezra D."/>
            <person name="Gonzalez J."/>
            <person name="Henrissat B."/>
            <person name="Kuo A."/>
            <person name="Liang C."/>
            <person name="Lipzen A."/>
            <person name="Lutzoni F."/>
            <person name="Magnuson J."/>
            <person name="Mondo S."/>
            <person name="Nolan M."/>
            <person name="Ohm R."/>
            <person name="Pangilinan J."/>
            <person name="Park H.-J."/>
            <person name="Ramirez L."/>
            <person name="Alfaro M."/>
            <person name="Sun H."/>
            <person name="Tritt A."/>
            <person name="Yoshinaga Y."/>
            <person name="Zwiers L.-H."/>
            <person name="Turgeon B."/>
            <person name="Goodwin S."/>
            <person name="Spatafora J."/>
            <person name="Crous P."/>
            <person name="Grigoriev I."/>
        </authorList>
    </citation>
    <scope>NUCLEOTIDE SEQUENCE</scope>
    <source>
        <strain evidence="2">CBS 130266</strain>
    </source>
</reference>
<accession>A0A9P4NF00</accession>
<protein>
    <recommendedName>
        <fullName evidence="1">SRR1-like domain-containing protein</fullName>
    </recommendedName>
</protein>
<sequence length="271" mass="31260">MPDQKSSYPKTSQPKRWLNIEELRREHAKAKTIYESNFFAKKVRMLMHARPWKFINAIALGLGSFSWFDENVSHPDQCLRSLYQVIVFKDMVDCLAEARHSTAFKDPGIKLYAQDPAFNELDKVFLESLGIEMIVVENQGRIDAEIVPFDDKGRKLIGPRTFLLCHGYVATRAMVDGNPELIIGQIMEGHIQRLSWSEESLETMGIDLDDYDEDVKERIEQHRRYGLALDKIRKERNVVTLLDPKENFARYFGTLGTGIPLNAYCRKLADC</sequence>
<proteinExistence type="predicted"/>
<evidence type="ECO:0000259" key="1">
    <source>
        <dbReference type="Pfam" id="PF07985"/>
    </source>
</evidence>
<evidence type="ECO:0000313" key="3">
    <source>
        <dbReference type="Proteomes" id="UP000800235"/>
    </source>
</evidence>
<dbReference type="OrthoDB" id="5318346at2759"/>
<evidence type="ECO:0000313" key="2">
    <source>
        <dbReference type="EMBL" id="KAF2418387.1"/>
    </source>
</evidence>
<dbReference type="EMBL" id="MU007129">
    <property type="protein sequence ID" value="KAF2418387.1"/>
    <property type="molecule type" value="Genomic_DNA"/>
</dbReference>
<comment type="caution">
    <text evidence="2">The sequence shown here is derived from an EMBL/GenBank/DDBJ whole genome shotgun (WGS) entry which is preliminary data.</text>
</comment>
<gene>
    <name evidence="2" type="ORF">EJ08DRAFT_63827</name>
</gene>
<dbReference type="PANTHER" id="PTHR42080">
    <property type="entry name" value="SRR1 DOMAIN-CONTAINING PROTEIN"/>
    <property type="match status" value="1"/>
</dbReference>
<dbReference type="Pfam" id="PF07985">
    <property type="entry name" value="SRR1"/>
    <property type="match status" value="1"/>
</dbReference>
<dbReference type="PANTHER" id="PTHR42080:SF1">
    <property type="entry name" value="SRR1-LIKE DOMAIN-CONTAINING PROTEIN"/>
    <property type="match status" value="1"/>
</dbReference>